<evidence type="ECO:0000256" key="4">
    <source>
        <dbReference type="ARBA" id="ARBA00023136"/>
    </source>
</evidence>
<accession>A0A2A6D2F6</accession>
<dbReference type="SUPFAM" id="SSF81321">
    <property type="entry name" value="Family A G protein-coupled receptor-like"/>
    <property type="match status" value="1"/>
</dbReference>
<proteinExistence type="predicted"/>
<reference evidence="6" key="1">
    <citation type="journal article" date="2008" name="Nat. Genet.">
        <title>The Pristionchus pacificus genome provides a unique perspective on nematode lifestyle and parasitism.</title>
        <authorList>
            <person name="Dieterich C."/>
            <person name="Clifton S.W."/>
            <person name="Schuster L.N."/>
            <person name="Chinwalla A."/>
            <person name="Delehaunty K."/>
            <person name="Dinkelacker I."/>
            <person name="Fulton L."/>
            <person name="Fulton R."/>
            <person name="Godfrey J."/>
            <person name="Minx P."/>
            <person name="Mitreva M."/>
            <person name="Roeseler W."/>
            <person name="Tian H."/>
            <person name="Witte H."/>
            <person name="Yang S.P."/>
            <person name="Wilson R.K."/>
            <person name="Sommer R.J."/>
        </authorList>
    </citation>
    <scope>NUCLEOTIDE SEQUENCE [LARGE SCALE GENOMIC DNA]</scope>
    <source>
        <strain evidence="6">PS312</strain>
    </source>
</reference>
<dbReference type="PANTHER" id="PTHR22943">
    <property type="entry name" value="7-TRANSMEMBRANE DOMAIN RECEPTOR C.ELEGANS"/>
    <property type="match status" value="1"/>
</dbReference>
<dbReference type="Pfam" id="PF10326">
    <property type="entry name" value="7TM_GPCR_Str"/>
    <property type="match status" value="1"/>
</dbReference>
<dbReference type="EnsemblMetazoa" id="PPA04353.1">
    <property type="protein sequence ID" value="PPA04353.1"/>
    <property type="gene ID" value="WBGene00093907"/>
</dbReference>
<keyword evidence="2" id="KW-0812">Transmembrane</keyword>
<sequence length="442" mass="50190">MFDGLISEKACHIYSYTTTFCSIIANSLLIFVLVSTHLKHFWDIISRESRSGAYRWLLFSFAVVDIQISLIHTFMLPAGYTTEFGYIFFGFRFMDKSTTYGIYSSLVWIFLVYQSFVLLAFHYVYRYVVIFNPPWVSWIQRNPWRNWLTLAIIVDVLYTGSIVVAVGVGWQPNEETRRIFAPILKQTYGVDLDADNAPGYLVFTYWLPQADGSKKFTPLPMFTMLFAVSVMFTAVVVILLCLVGILREMRRTTLMSNLQSKTKHMQRQLIRALMWQTIIPTFVCYIPVAIILFFPLFFEYSLGGMATLGLMSMELFPIIDPLLIIAFITGSREMILPSLHFAHYLAARFNVILPRFLHHALLGPIASNIDATSATTSHRIKACSLTISSASLCTTSSTCSNGYALFLVSVLSILLLLFASLATFSSAHRFFHAVYSAPLMNI</sequence>
<evidence type="ECO:0000256" key="2">
    <source>
        <dbReference type="ARBA" id="ARBA00022692"/>
    </source>
</evidence>
<dbReference type="InterPro" id="IPR017452">
    <property type="entry name" value="GPCR_Rhodpsn_7TM"/>
</dbReference>
<dbReference type="PROSITE" id="PS50262">
    <property type="entry name" value="G_PROTEIN_RECEP_F1_2"/>
    <property type="match status" value="1"/>
</dbReference>
<keyword evidence="4" id="KW-0472">Membrane</keyword>
<evidence type="ECO:0000313" key="5">
    <source>
        <dbReference type="EnsemblMetazoa" id="PPA04353.1"/>
    </source>
</evidence>
<dbReference type="Gene3D" id="1.20.1070.10">
    <property type="entry name" value="Rhodopsin 7-helix transmembrane proteins"/>
    <property type="match status" value="1"/>
</dbReference>
<evidence type="ECO:0000256" key="1">
    <source>
        <dbReference type="ARBA" id="ARBA00004370"/>
    </source>
</evidence>
<accession>A0A8R1U5K9</accession>
<keyword evidence="3" id="KW-1133">Transmembrane helix</keyword>
<gene>
    <name evidence="5" type="primary">WBGene00093907</name>
</gene>
<evidence type="ECO:0000313" key="6">
    <source>
        <dbReference type="Proteomes" id="UP000005239"/>
    </source>
</evidence>
<dbReference type="PANTHER" id="PTHR22943:SF248">
    <property type="entry name" value="SEVEN TM RECEPTOR"/>
    <property type="match status" value="1"/>
</dbReference>
<dbReference type="InterPro" id="IPR019428">
    <property type="entry name" value="7TM_GPCR_serpentine_rcpt_Str"/>
</dbReference>
<evidence type="ECO:0000256" key="3">
    <source>
        <dbReference type="ARBA" id="ARBA00022989"/>
    </source>
</evidence>
<reference evidence="5" key="2">
    <citation type="submission" date="2022-06" db="UniProtKB">
        <authorList>
            <consortium name="EnsemblMetazoa"/>
        </authorList>
    </citation>
    <scope>IDENTIFICATION</scope>
    <source>
        <strain evidence="5">PS312</strain>
    </source>
</reference>
<comment type="subcellular location">
    <subcellularLocation>
        <location evidence="1">Membrane</location>
    </subcellularLocation>
</comment>
<dbReference type="GO" id="GO:0016020">
    <property type="term" value="C:membrane"/>
    <property type="evidence" value="ECO:0007669"/>
    <property type="project" value="UniProtKB-SubCell"/>
</dbReference>
<name>A0A2A6D2F6_PRIPA</name>
<dbReference type="AlphaFoldDB" id="A0A2A6D2F6"/>
<organism evidence="5 6">
    <name type="scientific">Pristionchus pacificus</name>
    <name type="common">Parasitic nematode worm</name>
    <dbReference type="NCBI Taxonomy" id="54126"/>
    <lineage>
        <taxon>Eukaryota</taxon>
        <taxon>Metazoa</taxon>
        <taxon>Ecdysozoa</taxon>
        <taxon>Nematoda</taxon>
        <taxon>Chromadorea</taxon>
        <taxon>Rhabditida</taxon>
        <taxon>Rhabditina</taxon>
        <taxon>Diplogasteromorpha</taxon>
        <taxon>Diplogasteroidea</taxon>
        <taxon>Neodiplogasteridae</taxon>
        <taxon>Pristionchus</taxon>
    </lineage>
</organism>
<protein>
    <submittedName>
        <fullName evidence="5">G protein-coupled receptor</fullName>
    </submittedName>
</protein>
<keyword evidence="6" id="KW-1185">Reference proteome</keyword>
<dbReference type="Proteomes" id="UP000005239">
    <property type="component" value="Unassembled WGS sequence"/>
</dbReference>